<proteinExistence type="predicted"/>
<dbReference type="SUPFAM" id="SSF55347">
    <property type="entry name" value="Glyceraldehyde-3-phosphate dehydrogenase-like, C-terminal domain"/>
    <property type="match status" value="1"/>
</dbReference>
<sequence>MSAPLRVAIAGCGLIGGKRAEALAADDVVVGTYDVVREAAERLGPAVDSYEALLALEPDVVVIATSHDQLSALGVQALEAGAHVLVEKPAGVSVAQVEALAAAAERTGKLVKVGFNHRFHPGLARVAEEVHSGRWGEVLHVRGRYGHGGRVGYDREWRAEPARSGGGELIDQGMHLIDLTHWILGPLPLHSALLRTQFWDTSVDDNAALLLGEANSRTAPWATLHVSWTEWKNLFSLEVYCRTAKFHVEGLVRSYGPQKLRIFAMKPELGPPDVEEIDYSPEDPSWQAEWANFSAAIAAGDESLIIGGLADARYAWQTVEAAYAAGGYDDMRAEVGG</sequence>
<keyword evidence="1" id="KW-0560">Oxidoreductase</keyword>
<dbReference type="Proteomes" id="UP001147653">
    <property type="component" value="Unassembled WGS sequence"/>
</dbReference>
<dbReference type="EMBL" id="JAPDDP010000035">
    <property type="protein sequence ID" value="MDA0182384.1"/>
    <property type="molecule type" value="Genomic_DNA"/>
</dbReference>
<feature type="domain" description="GFO/IDH/MocA-like oxidoreductase" evidence="3">
    <location>
        <begin position="125"/>
        <end position="245"/>
    </location>
</feature>
<dbReference type="Pfam" id="PF01408">
    <property type="entry name" value="GFO_IDH_MocA"/>
    <property type="match status" value="1"/>
</dbReference>
<protein>
    <submittedName>
        <fullName evidence="4">Gfo/Idh/MocA family oxidoreductase</fullName>
    </submittedName>
</protein>
<dbReference type="InterPro" id="IPR055170">
    <property type="entry name" value="GFO_IDH_MocA-like_dom"/>
</dbReference>
<dbReference type="GO" id="GO:0000166">
    <property type="term" value="F:nucleotide binding"/>
    <property type="evidence" value="ECO:0007669"/>
    <property type="project" value="InterPro"/>
</dbReference>
<accession>A0A9X3NA66</accession>
<dbReference type="InterPro" id="IPR036291">
    <property type="entry name" value="NAD(P)-bd_dom_sf"/>
</dbReference>
<dbReference type="PANTHER" id="PTHR43818:SF11">
    <property type="entry name" value="BCDNA.GH03377"/>
    <property type="match status" value="1"/>
</dbReference>
<reference evidence="4" key="1">
    <citation type="submission" date="2022-10" db="EMBL/GenBank/DDBJ databases">
        <title>The WGS of Solirubrobacter phytolaccae KCTC 29190.</title>
        <authorList>
            <person name="Jiang Z."/>
        </authorList>
    </citation>
    <scope>NUCLEOTIDE SEQUENCE</scope>
    <source>
        <strain evidence="4">KCTC 29190</strain>
    </source>
</reference>
<evidence type="ECO:0000259" key="2">
    <source>
        <dbReference type="Pfam" id="PF01408"/>
    </source>
</evidence>
<dbReference type="PANTHER" id="PTHR43818">
    <property type="entry name" value="BCDNA.GH03377"/>
    <property type="match status" value="1"/>
</dbReference>
<dbReference type="AlphaFoldDB" id="A0A9X3NA66"/>
<evidence type="ECO:0000259" key="3">
    <source>
        <dbReference type="Pfam" id="PF22725"/>
    </source>
</evidence>
<dbReference type="GO" id="GO:0016491">
    <property type="term" value="F:oxidoreductase activity"/>
    <property type="evidence" value="ECO:0007669"/>
    <property type="project" value="UniProtKB-KW"/>
</dbReference>
<organism evidence="4 5">
    <name type="scientific">Solirubrobacter phytolaccae</name>
    <dbReference type="NCBI Taxonomy" id="1404360"/>
    <lineage>
        <taxon>Bacteria</taxon>
        <taxon>Bacillati</taxon>
        <taxon>Actinomycetota</taxon>
        <taxon>Thermoleophilia</taxon>
        <taxon>Solirubrobacterales</taxon>
        <taxon>Solirubrobacteraceae</taxon>
        <taxon>Solirubrobacter</taxon>
    </lineage>
</organism>
<dbReference type="Gene3D" id="3.30.360.10">
    <property type="entry name" value="Dihydrodipicolinate Reductase, domain 2"/>
    <property type="match status" value="1"/>
</dbReference>
<dbReference type="RefSeq" id="WP_270026749.1">
    <property type="nucleotide sequence ID" value="NZ_JAPDDP010000035.1"/>
</dbReference>
<name>A0A9X3NA66_9ACTN</name>
<dbReference type="InterPro" id="IPR000683">
    <property type="entry name" value="Gfo/Idh/MocA-like_OxRdtase_N"/>
</dbReference>
<dbReference type="Pfam" id="PF22725">
    <property type="entry name" value="GFO_IDH_MocA_C3"/>
    <property type="match status" value="1"/>
</dbReference>
<comment type="caution">
    <text evidence="4">The sequence shown here is derived from an EMBL/GenBank/DDBJ whole genome shotgun (WGS) entry which is preliminary data.</text>
</comment>
<evidence type="ECO:0000256" key="1">
    <source>
        <dbReference type="ARBA" id="ARBA00023002"/>
    </source>
</evidence>
<dbReference type="InterPro" id="IPR050463">
    <property type="entry name" value="Gfo/Idh/MocA_oxidrdct_glycsds"/>
</dbReference>
<evidence type="ECO:0000313" key="4">
    <source>
        <dbReference type="EMBL" id="MDA0182384.1"/>
    </source>
</evidence>
<dbReference type="SUPFAM" id="SSF51735">
    <property type="entry name" value="NAD(P)-binding Rossmann-fold domains"/>
    <property type="match status" value="1"/>
</dbReference>
<gene>
    <name evidence="4" type="ORF">OJ997_18900</name>
</gene>
<feature type="domain" description="Gfo/Idh/MocA-like oxidoreductase N-terminal" evidence="2">
    <location>
        <begin position="5"/>
        <end position="115"/>
    </location>
</feature>
<dbReference type="Gene3D" id="3.40.50.720">
    <property type="entry name" value="NAD(P)-binding Rossmann-like Domain"/>
    <property type="match status" value="1"/>
</dbReference>
<keyword evidence="5" id="KW-1185">Reference proteome</keyword>
<evidence type="ECO:0000313" key="5">
    <source>
        <dbReference type="Proteomes" id="UP001147653"/>
    </source>
</evidence>